<dbReference type="Proteomes" id="UP001565283">
    <property type="component" value="Unassembled WGS sequence"/>
</dbReference>
<feature type="signal peptide" evidence="1">
    <location>
        <begin position="1"/>
        <end position="29"/>
    </location>
</feature>
<dbReference type="EMBL" id="JBCLSH010000035">
    <property type="protein sequence ID" value="MEY8444219.1"/>
    <property type="molecule type" value="Genomic_DNA"/>
</dbReference>
<keyword evidence="3" id="KW-1185">Reference proteome</keyword>
<feature type="chain" id="PRO_5046947858" evidence="1">
    <location>
        <begin position="30"/>
        <end position="556"/>
    </location>
</feature>
<dbReference type="RefSeq" id="WP_369948669.1">
    <property type="nucleotide sequence ID" value="NZ_JBCLSH010000035.1"/>
</dbReference>
<keyword evidence="1" id="KW-0732">Signal</keyword>
<evidence type="ECO:0000313" key="2">
    <source>
        <dbReference type="EMBL" id="MEY8444219.1"/>
    </source>
</evidence>
<organism evidence="2 3">
    <name type="scientific">Lactococcus ileimucosae</name>
    <dbReference type="NCBI Taxonomy" id="2941329"/>
    <lineage>
        <taxon>Bacteria</taxon>
        <taxon>Bacillati</taxon>
        <taxon>Bacillota</taxon>
        <taxon>Bacilli</taxon>
        <taxon>Lactobacillales</taxon>
        <taxon>Streptococcaceae</taxon>
        <taxon>Lactococcus</taxon>
    </lineage>
</organism>
<evidence type="ECO:0000313" key="3">
    <source>
        <dbReference type="Proteomes" id="UP001565283"/>
    </source>
</evidence>
<evidence type="ECO:0000256" key="1">
    <source>
        <dbReference type="SAM" id="SignalP"/>
    </source>
</evidence>
<name>A0ABV4D433_9LACT</name>
<accession>A0ABV4D433</accession>
<sequence length="556" mass="61972">MTPEKKKQRRLRNLALLSLLLLAVGGTFAFQAFNQRAINDRLNEVDINVGGRVHDYYNRDTENKDVFVENYGERPIMARIRLSEFLETRQRDETDFTPLVAGTSRDDVENWTTWIPSAGNINDRANNNPSNAFDQYASLIFGWERSGQDAPWYMPTFNHDNLDLRTAAAGHARDWIEGNGATDAVTDGATHPGDGIDAYWSAGGSFDNSGPIWPGEEVTNQTAQNLQQDRAPMTMNQWSNLPNEDKIGNFWVVDHNTGWAYWANRLDSEQASSYLLDAAEMTAAIEDKVFNGFYYYGIHVESGLVSPDQHEEFLNDGEQHHAELEDFLRGIQNGVMYDDGPNPLPNEDSAPAAFDFSTMRPGRIFTMAGEQYRYLENMGSGNHMIIRNDAIRDVHWANHNDILNDWYTSLASEVQDMVQPVSDSFNTGSVDHAELTFVSLTAEDNRGWLPDNLANFPDVAADVTQVDPSGSPRAFSLSLADVTRLSGPGRAFPNFATRLVSGFGWWQTRTLGTTTGAPWVVTLSRVGDHVYGLNVGQFSPLPTGGTRPALIINQSN</sequence>
<reference evidence="2 3" key="1">
    <citation type="submission" date="2024-03" db="EMBL/GenBank/DDBJ databases">
        <title>Mouse gut bacterial collection (mGBC) of GemPharmatech.</title>
        <authorList>
            <person name="He Y."/>
            <person name="Dong L."/>
            <person name="Wu D."/>
            <person name="Gao X."/>
            <person name="Lin Z."/>
        </authorList>
    </citation>
    <scope>NUCLEOTIDE SEQUENCE [LARGE SCALE GENOMIC DNA]</scope>
    <source>
        <strain evidence="2 3">61-15</strain>
    </source>
</reference>
<comment type="caution">
    <text evidence="2">The sequence shown here is derived from an EMBL/GenBank/DDBJ whole genome shotgun (WGS) entry which is preliminary data.</text>
</comment>
<protein>
    <submittedName>
        <fullName evidence="2">Uncharacterized protein</fullName>
    </submittedName>
</protein>
<gene>
    <name evidence="2" type="ORF">AALA52_08255</name>
</gene>
<proteinExistence type="predicted"/>